<keyword evidence="1" id="KW-1133">Transmembrane helix</keyword>
<evidence type="ECO:0000259" key="2">
    <source>
        <dbReference type="PROSITE" id="PS50887"/>
    </source>
</evidence>
<accession>A0ABN1LVV5</accession>
<evidence type="ECO:0000313" key="4">
    <source>
        <dbReference type="EMBL" id="GAA0861004.1"/>
    </source>
</evidence>
<dbReference type="SMART" id="SM00267">
    <property type="entry name" value="GGDEF"/>
    <property type="match status" value="1"/>
</dbReference>
<keyword evidence="5" id="KW-1185">Reference proteome</keyword>
<dbReference type="Pfam" id="PF00990">
    <property type="entry name" value="GGDEF"/>
    <property type="match status" value="1"/>
</dbReference>
<dbReference type="SUPFAM" id="SSF109604">
    <property type="entry name" value="HD-domain/PDEase-like"/>
    <property type="match status" value="1"/>
</dbReference>
<feature type="transmembrane region" description="Helical" evidence="1">
    <location>
        <begin position="105"/>
        <end position="121"/>
    </location>
</feature>
<dbReference type="SUPFAM" id="SSF55073">
    <property type="entry name" value="Nucleotide cyclase"/>
    <property type="match status" value="1"/>
</dbReference>
<dbReference type="PROSITE" id="PS50887">
    <property type="entry name" value="GGDEF"/>
    <property type="match status" value="1"/>
</dbReference>
<feature type="transmembrane region" description="Helical" evidence="1">
    <location>
        <begin position="166"/>
        <end position="185"/>
    </location>
</feature>
<dbReference type="Gene3D" id="3.30.70.270">
    <property type="match status" value="1"/>
</dbReference>
<dbReference type="PANTHER" id="PTHR43155">
    <property type="entry name" value="CYCLIC DI-GMP PHOSPHODIESTERASE PA4108-RELATED"/>
    <property type="match status" value="1"/>
</dbReference>
<feature type="domain" description="HD-GYP" evidence="3">
    <location>
        <begin position="373"/>
        <end position="561"/>
    </location>
</feature>
<dbReference type="PROSITE" id="PS51832">
    <property type="entry name" value="HD_GYP"/>
    <property type="match status" value="1"/>
</dbReference>
<organism evidence="4 5">
    <name type="scientific">Paraclostridium tenue</name>
    <dbReference type="NCBI Taxonomy" id="1737"/>
    <lineage>
        <taxon>Bacteria</taxon>
        <taxon>Bacillati</taxon>
        <taxon>Bacillota</taxon>
        <taxon>Clostridia</taxon>
        <taxon>Peptostreptococcales</taxon>
        <taxon>Peptostreptococcaceae</taxon>
        <taxon>Paraclostridium</taxon>
    </lineage>
</organism>
<protein>
    <submittedName>
        <fullName evidence="4">Diguanylate cyclase</fullName>
    </submittedName>
</protein>
<dbReference type="SMART" id="SM00471">
    <property type="entry name" value="HDc"/>
    <property type="match status" value="1"/>
</dbReference>
<evidence type="ECO:0000256" key="1">
    <source>
        <dbReference type="SAM" id="Phobius"/>
    </source>
</evidence>
<dbReference type="Pfam" id="PF13487">
    <property type="entry name" value="HD_5"/>
    <property type="match status" value="1"/>
</dbReference>
<keyword evidence="1" id="KW-0812">Transmembrane</keyword>
<dbReference type="InterPro" id="IPR000160">
    <property type="entry name" value="GGDEF_dom"/>
</dbReference>
<dbReference type="InterPro" id="IPR037522">
    <property type="entry name" value="HD_GYP_dom"/>
</dbReference>
<keyword evidence="1" id="KW-0472">Membrane</keyword>
<reference evidence="4 5" key="1">
    <citation type="journal article" date="2019" name="Int. J. Syst. Evol. Microbiol.">
        <title>The Global Catalogue of Microorganisms (GCM) 10K type strain sequencing project: providing services to taxonomists for standard genome sequencing and annotation.</title>
        <authorList>
            <consortium name="The Broad Institute Genomics Platform"/>
            <consortium name="The Broad Institute Genome Sequencing Center for Infectious Disease"/>
            <person name="Wu L."/>
            <person name="Ma J."/>
        </authorList>
    </citation>
    <scope>NUCLEOTIDE SEQUENCE [LARGE SCALE GENOMIC DNA]</scope>
    <source>
        <strain evidence="4 5">JCM 6486</strain>
    </source>
</reference>
<dbReference type="Proteomes" id="UP001400965">
    <property type="component" value="Unassembled WGS sequence"/>
</dbReference>
<evidence type="ECO:0000259" key="3">
    <source>
        <dbReference type="PROSITE" id="PS51832"/>
    </source>
</evidence>
<feature type="transmembrane region" description="Helical" evidence="1">
    <location>
        <begin position="44"/>
        <end position="63"/>
    </location>
</feature>
<name>A0ABN1LVV5_9FIRM</name>
<dbReference type="InterPro" id="IPR043128">
    <property type="entry name" value="Rev_trsase/Diguanyl_cyclase"/>
</dbReference>
<sequence length="561" mass="64954">MDEFNNIRDQKVFEILAIIKVIYMLLGMVAMISSYTNKENLKYTLFLMYIVAIILLLIVYFIWVSKKQYKIINCIPKIRDNIEILLLMLISTIIIISTGKEQSPYKFLYIFIIIISAIQFGKNYAICVSIICSILVCGVDILSIKLGNSLNAPAQELLIKYFQIDIVIVSAFLVTSWILGVYVNIEKEYSKELQKLVNLDELTGLYNHRYFQESLENKMKMADEENTSISLLFMDIDYFKNYNDINGHQAGDLVLKEVGYILKANIKEPDVVARYGGEEFAVILPNTTEEEAIKVGEKIRASIEETYFYGQENQPNKNITMSIGVSSYPLRASNKHQFINTADDALYRAKSLNKNRVEVYYSVLEEIADHIYIDEETTKSLKRFINMINKKDRYTYGHTERVVIYLGWFASYLGLNEKDKLNLKLAAYLHDMGKIEIPEEVLNKKEKLTDAEYELLKQHPVLGVNLISHIKAFEELLPLIKHHHERYDGRGYPDKLKGEEIPYLSRVIAIADSFDAMTSHRPYNFRKGHDEAIKELRRCSGSQFDPELVEQFIKMIELKNN</sequence>
<proteinExistence type="predicted"/>
<feature type="transmembrane region" description="Helical" evidence="1">
    <location>
        <begin position="84"/>
        <end position="99"/>
    </location>
</feature>
<dbReference type="CDD" id="cd01949">
    <property type="entry name" value="GGDEF"/>
    <property type="match status" value="1"/>
</dbReference>
<dbReference type="InterPro" id="IPR029787">
    <property type="entry name" value="Nucleotide_cyclase"/>
</dbReference>
<evidence type="ECO:0000313" key="5">
    <source>
        <dbReference type="Proteomes" id="UP001400965"/>
    </source>
</evidence>
<dbReference type="RefSeq" id="WP_346040961.1">
    <property type="nucleotide sequence ID" value="NZ_BAAACP010000001.1"/>
</dbReference>
<dbReference type="InterPro" id="IPR003607">
    <property type="entry name" value="HD/PDEase_dom"/>
</dbReference>
<dbReference type="PANTHER" id="PTHR43155:SF2">
    <property type="entry name" value="CYCLIC DI-GMP PHOSPHODIESTERASE PA4108"/>
    <property type="match status" value="1"/>
</dbReference>
<comment type="caution">
    <text evidence="4">The sequence shown here is derived from an EMBL/GenBank/DDBJ whole genome shotgun (WGS) entry which is preliminary data.</text>
</comment>
<feature type="transmembrane region" description="Helical" evidence="1">
    <location>
        <begin position="12"/>
        <end position="32"/>
    </location>
</feature>
<dbReference type="NCBIfam" id="TIGR00254">
    <property type="entry name" value="GGDEF"/>
    <property type="match status" value="1"/>
</dbReference>
<dbReference type="EMBL" id="BAAACP010000001">
    <property type="protein sequence ID" value="GAA0861004.1"/>
    <property type="molecule type" value="Genomic_DNA"/>
</dbReference>
<gene>
    <name evidence="4" type="ORF">GCM10008917_00610</name>
</gene>
<dbReference type="CDD" id="cd00077">
    <property type="entry name" value="HDc"/>
    <property type="match status" value="1"/>
</dbReference>
<feature type="domain" description="GGDEF" evidence="2">
    <location>
        <begin position="227"/>
        <end position="362"/>
    </location>
</feature>
<dbReference type="Gene3D" id="1.10.3210.10">
    <property type="entry name" value="Hypothetical protein af1432"/>
    <property type="match status" value="1"/>
</dbReference>